<feature type="transmembrane region" description="Helical" evidence="2">
    <location>
        <begin position="35"/>
        <end position="57"/>
    </location>
</feature>
<proteinExistence type="predicted"/>
<dbReference type="EMBL" id="SRLD01000029">
    <property type="protein sequence ID" value="TGE14849.1"/>
    <property type="molecule type" value="Genomic_DNA"/>
</dbReference>
<dbReference type="SUPFAM" id="SSF53474">
    <property type="entry name" value="alpha/beta-Hydrolases"/>
    <property type="match status" value="1"/>
</dbReference>
<dbReference type="InterPro" id="IPR053145">
    <property type="entry name" value="AB_hydrolase_Est10"/>
</dbReference>
<dbReference type="PANTHER" id="PTHR43265:SF1">
    <property type="entry name" value="ESTERASE ESTD"/>
    <property type="match status" value="1"/>
</dbReference>
<gene>
    <name evidence="4" type="ORF">E5J99_14590</name>
</gene>
<evidence type="ECO:0000313" key="5">
    <source>
        <dbReference type="Proteomes" id="UP000297739"/>
    </source>
</evidence>
<protein>
    <submittedName>
        <fullName evidence="4">Alpha/beta hydrolase</fullName>
    </submittedName>
</protein>
<dbReference type="Proteomes" id="UP000297739">
    <property type="component" value="Unassembled WGS sequence"/>
</dbReference>
<dbReference type="AlphaFoldDB" id="A0A4Z0PI76"/>
<dbReference type="InterPro" id="IPR029058">
    <property type="entry name" value="AB_hydrolase_fold"/>
</dbReference>
<dbReference type="Pfam" id="PF02129">
    <property type="entry name" value="Peptidase_S15"/>
    <property type="match status" value="1"/>
</dbReference>
<evidence type="ECO:0000259" key="3">
    <source>
        <dbReference type="Pfam" id="PF02129"/>
    </source>
</evidence>
<organism evidence="4 5">
    <name type="scientific">Hymenobacter elongatus</name>
    <dbReference type="NCBI Taxonomy" id="877208"/>
    <lineage>
        <taxon>Bacteria</taxon>
        <taxon>Pseudomonadati</taxon>
        <taxon>Bacteroidota</taxon>
        <taxon>Cytophagia</taxon>
        <taxon>Cytophagales</taxon>
        <taxon>Hymenobacteraceae</taxon>
        <taxon>Hymenobacter</taxon>
    </lineage>
</organism>
<feature type="region of interest" description="Disordered" evidence="1">
    <location>
        <begin position="498"/>
        <end position="529"/>
    </location>
</feature>
<dbReference type="GO" id="GO:0052689">
    <property type="term" value="F:carboxylic ester hydrolase activity"/>
    <property type="evidence" value="ECO:0007669"/>
    <property type="project" value="TreeGrafter"/>
</dbReference>
<keyword evidence="2" id="KW-0812">Transmembrane</keyword>
<accession>A0A4Z0PI76</accession>
<keyword evidence="2" id="KW-1133">Transmembrane helix</keyword>
<keyword evidence="2" id="KW-0472">Membrane</keyword>
<name>A0A4Z0PI76_9BACT</name>
<dbReference type="InterPro" id="IPR000383">
    <property type="entry name" value="Xaa-Pro-like_dom"/>
</dbReference>
<feature type="compositionally biased region" description="Polar residues" evidence="1">
    <location>
        <begin position="507"/>
        <end position="517"/>
    </location>
</feature>
<evidence type="ECO:0000256" key="1">
    <source>
        <dbReference type="SAM" id="MobiDB-lite"/>
    </source>
</evidence>
<keyword evidence="5" id="KW-1185">Reference proteome</keyword>
<feature type="domain" description="Xaa-Pro dipeptidyl-peptidase-like" evidence="3">
    <location>
        <begin position="190"/>
        <end position="440"/>
    </location>
</feature>
<evidence type="ECO:0000256" key="2">
    <source>
        <dbReference type="SAM" id="Phobius"/>
    </source>
</evidence>
<dbReference type="PANTHER" id="PTHR43265">
    <property type="entry name" value="ESTERASE ESTD"/>
    <property type="match status" value="1"/>
</dbReference>
<dbReference type="Gene3D" id="3.40.50.1820">
    <property type="entry name" value="alpha/beta hydrolase"/>
    <property type="match status" value="1"/>
</dbReference>
<sequence>MNLLWTVCHKFGIFGTFFTPTPLRVDYKQYFMKKYLHHLSLIFLVFYLPLTTARAGVAGVEPSPLNGQWKGQLKVPGGSLDLIITIVPLTGGTYYAALDVPKQKISRMPVAVELKKEDVVLKIEQAASRFTGKLNPDGKSMAGTWEQPGLKEPIEFVQATASVVSAPTFKTALPYKLEEVIVPNKAAKLRLGATLTMPTGNGPFPAVVLVSDAGPQDRDASQEEYHMFGILADYLTRHGIAVLRYDDRGVGKSDGHYAIATTADLVTDAQAAMGYLRAHYRIDKKKVGMIGHGEGANIALLAATQLKSPDFVVSLAGYGMPGHEILRRQQVEIMRMIGANSTQVDAALKLHDKMINIIRQTPNNNQARGKVAAMIRLNNADIDPTMARARAAQLTSPWYRYYLDFDPKAKLGEVHCPVLALNGNEDLQVTANKNLSILQKGLKSAGNRKVTAHKVAGVNHSFQPDQAEWPLVNGEQHPNFSPKALEVMQTWLGEHARPAPLAIAPTPRSNPRTSLQKPSRPAAAQKVSR</sequence>
<keyword evidence="4" id="KW-0378">Hydrolase</keyword>
<reference evidence="4 5" key="1">
    <citation type="submission" date="2019-04" db="EMBL/GenBank/DDBJ databases">
        <authorList>
            <person name="Feng G."/>
            <person name="Zhang J."/>
            <person name="Zhu H."/>
        </authorList>
    </citation>
    <scope>NUCLEOTIDE SEQUENCE [LARGE SCALE GENOMIC DNA]</scope>
    <source>
        <strain evidence="4 5">JCM 17223</strain>
    </source>
</reference>
<dbReference type="OrthoDB" id="9809549at2"/>
<evidence type="ECO:0000313" key="4">
    <source>
        <dbReference type="EMBL" id="TGE14849.1"/>
    </source>
</evidence>
<comment type="caution">
    <text evidence="4">The sequence shown here is derived from an EMBL/GenBank/DDBJ whole genome shotgun (WGS) entry which is preliminary data.</text>
</comment>